<dbReference type="InterPro" id="IPR036179">
    <property type="entry name" value="Ig-like_dom_sf"/>
</dbReference>
<evidence type="ECO:0000313" key="2">
    <source>
        <dbReference type="EMBL" id="VDN40899.1"/>
    </source>
</evidence>
<dbReference type="Gene3D" id="2.60.40.10">
    <property type="entry name" value="Immunoglobulins"/>
    <property type="match status" value="2"/>
</dbReference>
<dbReference type="WBParaSite" id="GPUH_0002307501-mRNA-1">
    <property type="protein sequence ID" value="GPUH_0002307501-mRNA-1"/>
    <property type="gene ID" value="GPUH_0002307501"/>
</dbReference>
<evidence type="ECO:0000259" key="1">
    <source>
        <dbReference type="SMART" id="SM00409"/>
    </source>
</evidence>
<name>A0A183EQ06_9BILA</name>
<dbReference type="PANTHER" id="PTHR47633">
    <property type="entry name" value="IMMUNOGLOBULIN"/>
    <property type="match status" value="1"/>
</dbReference>
<dbReference type="InterPro" id="IPR003599">
    <property type="entry name" value="Ig_sub"/>
</dbReference>
<reference evidence="2 3" key="2">
    <citation type="submission" date="2018-11" db="EMBL/GenBank/DDBJ databases">
        <authorList>
            <consortium name="Pathogen Informatics"/>
        </authorList>
    </citation>
    <scope>NUCLEOTIDE SEQUENCE [LARGE SCALE GENOMIC DNA]</scope>
</reference>
<reference evidence="4" key="1">
    <citation type="submission" date="2016-06" db="UniProtKB">
        <authorList>
            <consortium name="WormBaseParasite"/>
        </authorList>
    </citation>
    <scope>IDENTIFICATION</scope>
</reference>
<dbReference type="InterPro" id="IPR013783">
    <property type="entry name" value="Ig-like_fold"/>
</dbReference>
<feature type="domain" description="Immunoglobulin" evidence="1">
    <location>
        <begin position="130"/>
        <end position="202"/>
    </location>
</feature>
<dbReference type="OrthoDB" id="6159398at2759"/>
<evidence type="ECO:0000313" key="3">
    <source>
        <dbReference type="Proteomes" id="UP000271098"/>
    </source>
</evidence>
<sequence length="225" mass="25331">PVEDFAQRNIVDVEDARELQYETDAVAHAPVFLTNTFYNFGCVSLTLHPTYPEDEGTYICVLKNLHGEAQSVAQLTTVHTTSLQLDSKHEQSLAQIGYLEGQQVHIGPPSVERPEEFSSLEPPRFARQLESQIEVNENEPVHFEARIQPASDVKMTVEWPMFDFGYVALDILYASPEDSGLYTLIARNELGEVQSNLELIVNSDKTLYLDAHHPEGLSSSTFFFL</sequence>
<dbReference type="SUPFAM" id="SSF48726">
    <property type="entry name" value="Immunoglobulin"/>
    <property type="match status" value="2"/>
</dbReference>
<gene>
    <name evidence="2" type="ORF">GPUH_LOCUS23046</name>
</gene>
<accession>A0A183EQ06</accession>
<dbReference type="AlphaFoldDB" id="A0A183EQ06"/>
<organism evidence="4">
    <name type="scientific">Gongylonema pulchrum</name>
    <dbReference type="NCBI Taxonomy" id="637853"/>
    <lineage>
        <taxon>Eukaryota</taxon>
        <taxon>Metazoa</taxon>
        <taxon>Ecdysozoa</taxon>
        <taxon>Nematoda</taxon>
        <taxon>Chromadorea</taxon>
        <taxon>Rhabditida</taxon>
        <taxon>Spirurina</taxon>
        <taxon>Spiruromorpha</taxon>
        <taxon>Spiruroidea</taxon>
        <taxon>Gongylonematidae</taxon>
        <taxon>Gongylonema</taxon>
    </lineage>
</organism>
<dbReference type="SMART" id="SM00409">
    <property type="entry name" value="IG"/>
    <property type="match status" value="2"/>
</dbReference>
<dbReference type="PANTHER" id="PTHR47633:SF4">
    <property type="entry name" value="MYOPALLADIN ISOFORM X1"/>
    <property type="match status" value="1"/>
</dbReference>
<protein>
    <submittedName>
        <fullName evidence="4">Ig-like domain-containing protein</fullName>
    </submittedName>
</protein>
<dbReference type="EMBL" id="UYRT01096665">
    <property type="protein sequence ID" value="VDN40899.1"/>
    <property type="molecule type" value="Genomic_DNA"/>
</dbReference>
<feature type="domain" description="Immunoglobulin" evidence="1">
    <location>
        <begin position="16"/>
        <end position="78"/>
    </location>
</feature>
<dbReference type="CDD" id="cd00096">
    <property type="entry name" value="Ig"/>
    <property type="match status" value="1"/>
</dbReference>
<evidence type="ECO:0000313" key="4">
    <source>
        <dbReference type="WBParaSite" id="GPUH_0002307501-mRNA-1"/>
    </source>
</evidence>
<keyword evidence="3" id="KW-1185">Reference proteome</keyword>
<proteinExistence type="predicted"/>
<dbReference type="Proteomes" id="UP000271098">
    <property type="component" value="Unassembled WGS sequence"/>
</dbReference>